<dbReference type="STRING" id="33114.A0A2G2WBF8"/>
<reference evidence="6" key="2">
    <citation type="journal article" date="2017" name="J. Anim. Genet.">
        <title>Multiple reference genome sequences of hot pepper reveal the massive evolution of plant disease resistance genes by retroduplication.</title>
        <authorList>
            <person name="Kim S."/>
            <person name="Park J."/>
            <person name="Yeom S.-I."/>
            <person name="Kim Y.-M."/>
            <person name="Seo E."/>
            <person name="Kim K.-T."/>
            <person name="Kim M.-S."/>
            <person name="Lee J.M."/>
            <person name="Cheong K."/>
            <person name="Shin H.-S."/>
            <person name="Kim S.-B."/>
            <person name="Han K."/>
            <person name="Lee J."/>
            <person name="Park M."/>
            <person name="Lee H.-A."/>
            <person name="Lee H.-Y."/>
            <person name="Lee Y."/>
            <person name="Oh S."/>
            <person name="Lee J.H."/>
            <person name="Choi E."/>
            <person name="Choi E."/>
            <person name="Lee S.E."/>
            <person name="Jeon J."/>
            <person name="Kim H."/>
            <person name="Choi G."/>
            <person name="Song H."/>
            <person name="Lee J."/>
            <person name="Lee S.-C."/>
            <person name="Kwon J.-K."/>
            <person name="Lee H.-Y."/>
            <person name="Koo N."/>
            <person name="Hong Y."/>
            <person name="Kim R.W."/>
            <person name="Kang W.-H."/>
            <person name="Huh J.H."/>
            <person name="Kang B.-C."/>
            <person name="Yang T.-J."/>
            <person name="Lee Y.-H."/>
            <person name="Bennetzen J.L."/>
            <person name="Choi D."/>
        </authorList>
    </citation>
    <scope>NUCLEOTIDE SEQUENCE [LARGE SCALE GENOMIC DNA]</scope>
    <source>
        <strain evidence="6">cv. PBC81</strain>
    </source>
</reference>
<keyword evidence="1" id="KW-0677">Repeat</keyword>
<evidence type="ECO:0000313" key="6">
    <source>
        <dbReference type="Proteomes" id="UP000224567"/>
    </source>
</evidence>
<feature type="domain" description="NLP1-9 GAF" evidence="4">
    <location>
        <begin position="146"/>
        <end position="175"/>
    </location>
</feature>
<dbReference type="OrthoDB" id="14911at2759"/>
<dbReference type="Pfam" id="PF22922">
    <property type="entry name" value="GAF_NLP"/>
    <property type="match status" value="1"/>
</dbReference>
<keyword evidence="6" id="KW-1185">Reference proteome</keyword>
<dbReference type="InterPro" id="IPR024632">
    <property type="entry name" value="PLipase_D_C"/>
</dbReference>
<dbReference type="InterPro" id="IPR055081">
    <property type="entry name" value="NLP1-9_GAF"/>
</dbReference>
<dbReference type="PANTHER" id="PTHR18896">
    <property type="entry name" value="PHOSPHOLIPASE D"/>
    <property type="match status" value="1"/>
</dbReference>
<comment type="caution">
    <text evidence="5">The sequence shown here is derived from an EMBL/GenBank/DDBJ whole genome shotgun (WGS) entry which is preliminary data.</text>
</comment>
<evidence type="ECO:0000259" key="3">
    <source>
        <dbReference type="Pfam" id="PF12357"/>
    </source>
</evidence>
<reference evidence="5 6" key="1">
    <citation type="journal article" date="2017" name="Genome Biol.">
        <title>New reference genome sequences of hot pepper reveal the massive evolution of plant disease-resistance genes by retroduplication.</title>
        <authorList>
            <person name="Kim S."/>
            <person name="Park J."/>
            <person name="Yeom S.I."/>
            <person name="Kim Y.M."/>
            <person name="Seo E."/>
            <person name="Kim K.T."/>
            <person name="Kim M.S."/>
            <person name="Lee J.M."/>
            <person name="Cheong K."/>
            <person name="Shin H.S."/>
            <person name="Kim S.B."/>
            <person name="Han K."/>
            <person name="Lee J."/>
            <person name="Park M."/>
            <person name="Lee H.A."/>
            <person name="Lee H.Y."/>
            <person name="Lee Y."/>
            <person name="Oh S."/>
            <person name="Lee J.H."/>
            <person name="Choi E."/>
            <person name="Choi E."/>
            <person name="Lee S.E."/>
            <person name="Jeon J."/>
            <person name="Kim H."/>
            <person name="Choi G."/>
            <person name="Song H."/>
            <person name="Lee J."/>
            <person name="Lee S.C."/>
            <person name="Kwon J.K."/>
            <person name="Lee H.Y."/>
            <person name="Koo N."/>
            <person name="Hong Y."/>
            <person name="Kim R.W."/>
            <person name="Kang W.H."/>
            <person name="Huh J.H."/>
            <person name="Kang B.C."/>
            <person name="Yang T.J."/>
            <person name="Lee Y.H."/>
            <person name="Bennetzen J.L."/>
            <person name="Choi D."/>
        </authorList>
    </citation>
    <scope>NUCLEOTIDE SEQUENCE [LARGE SCALE GENOMIC DNA]</scope>
    <source>
        <strain evidence="6">cv. PBC81</strain>
    </source>
</reference>
<protein>
    <submittedName>
        <fullName evidence="5">Uncharacterized protein</fullName>
    </submittedName>
</protein>
<organism evidence="5 6">
    <name type="scientific">Capsicum baccatum</name>
    <name type="common">Peruvian pepper</name>
    <dbReference type="NCBI Taxonomy" id="33114"/>
    <lineage>
        <taxon>Eukaryota</taxon>
        <taxon>Viridiplantae</taxon>
        <taxon>Streptophyta</taxon>
        <taxon>Embryophyta</taxon>
        <taxon>Tracheophyta</taxon>
        <taxon>Spermatophyta</taxon>
        <taxon>Magnoliopsida</taxon>
        <taxon>eudicotyledons</taxon>
        <taxon>Gunneridae</taxon>
        <taxon>Pentapetalae</taxon>
        <taxon>asterids</taxon>
        <taxon>lamiids</taxon>
        <taxon>Solanales</taxon>
        <taxon>Solanaceae</taxon>
        <taxon>Solanoideae</taxon>
        <taxon>Capsiceae</taxon>
        <taxon>Capsicum</taxon>
    </lineage>
</organism>
<evidence type="ECO:0000259" key="4">
    <source>
        <dbReference type="Pfam" id="PF22922"/>
    </source>
</evidence>
<dbReference type="GO" id="GO:0009395">
    <property type="term" value="P:phospholipid catabolic process"/>
    <property type="evidence" value="ECO:0007669"/>
    <property type="project" value="TreeGrafter"/>
</dbReference>
<dbReference type="Pfam" id="PF12357">
    <property type="entry name" value="PLD_C"/>
    <property type="match status" value="1"/>
</dbReference>
<dbReference type="EMBL" id="MLFT02000007">
    <property type="protein sequence ID" value="PHT42532.1"/>
    <property type="molecule type" value="Genomic_DNA"/>
</dbReference>
<evidence type="ECO:0000256" key="2">
    <source>
        <dbReference type="ARBA" id="ARBA00023098"/>
    </source>
</evidence>
<dbReference type="GO" id="GO:0005886">
    <property type="term" value="C:plasma membrane"/>
    <property type="evidence" value="ECO:0007669"/>
    <property type="project" value="TreeGrafter"/>
</dbReference>
<accession>A0A2G2WBF8</accession>
<dbReference type="AlphaFoldDB" id="A0A2G2WBF8"/>
<dbReference type="GO" id="GO:0004630">
    <property type="term" value="F:phospholipase D activity"/>
    <property type="evidence" value="ECO:0007669"/>
    <property type="project" value="TreeGrafter"/>
</dbReference>
<name>A0A2G2WBF8_CAPBA</name>
<evidence type="ECO:0000313" key="5">
    <source>
        <dbReference type="EMBL" id="PHT42532.1"/>
    </source>
</evidence>
<keyword evidence="2" id="KW-0443">Lipid metabolism</keyword>
<dbReference type="InterPro" id="IPR015679">
    <property type="entry name" value="PLipase_D_fam"/>
</dbReference>
<proteinExistence type="predicted"/>
<feature type="domain" description="Phospholipase D C-terminal" evidence="3">
    <location>
        <begin position="12"/>
        <end position="67"/>
    </location>
</feature>
<sequence length="175" mass="20221">MSLWAEHTTTIEQFFERPEVLECVRRMRVFGEHNWLQYTADEVTKMRDHLLKYPVEIDQTGKVKLLHAYGRKVRSVAHLLAKYQDVKIYFVSLDVVKMKITVDVDGDLRGQIFSKMHSVYHDLLCLFLVVDLSTSEVSTFQDAKVFDLSYQAALLEVLEILKSACETHGLPLAQT</sequence>
<evidence type="ECO:0000256" key="1">
    <source>
        <dbReference type="ARBA" id="ARBA00022737"/>
    </source>
</evidence>
<dbReference type="Proteomes" id="UP000224567">
    <property type="component" value="Unassembled WGS sequence"/>
</dbReference>
<gene>
    <name evidence="5" type="ORF">CQW23_16557</name>
</gene>
<dbReference type="PANTHER" id="PTHR18896:SF201">
    <property type="entry name" value="PHOSPHOLIPASE D"/>
    <property type="match status" value="1"/>
</dbReference>